<gene>
    <name evidence="1" type="ORF">C1702_00155</name>
</gene>
<accession>A0A2S5T8Y9</accession>
<dbReference type="InterPro" id="IPR037159">
    <property type="entry name" value="RNA_POL_N_sf"/>
</dbReference>
<reference evidence="1 2" key="1">
    <citation type="submission" date="2018-02" db="EMBL/GenBank/DDBJ databases">
        <title>Reclassifiation of [Polyangium] brachysporum DSM 7029 as Guopingzhaonella breviflexa gen. nov., sp. nov., a member of the family Comamonadaceae.</title>
        <authorList>
            <person name="Tang B."/>
        </authorList>
    </citation>
    <scope>NUCLEOTIDE SEQUENCE [LARGE SCALE GENOMIC DNA]</scope>
    <source>
        <strain evidence="1 2">DSM 15344</strain>
    </source>
</reference>
<dbReference type="EMBL" id="PSNY01000001">
    <property type="protein sequence ID" value="PPE71451.1"/>
    <property type="molecule type" value="Genomic_DNA"/>
</dbReference>
<dbReference type="InterPro" id="IPR029262">
    <property type="entry name" value="RPOL_N"/>
</dbReference>
<evidence type="ECO:0000313" key="1">
    <source>
        <dbReference type="EMBL" id="PPE71451.1"/>
    </source>
</evidence>
<dbReference type="SMART" id="SM01311">
    <property type="entry name" value="RPOL_N"/>
    <property type="match status" value="1"/>
</dbReference>
<dbReference type="Gene3D" id="1.10.1320.10">
    <property type="entry name" value="DNA-directed RNA polymerase, N-terminal domain"/>
    <property type="match status" value="1"/>
</dbReference>
<dbReference type="InterPro" id="IPR043502">
    <property type="entry name" value="DNA/RNA_pol_sf"/>
</dbReference>
<dbReference type="Proteomes" id="UP000239406">
    <property type="component" value="Unassembled WGS sequence"/>
</dbReference>
<keyword evidence="2" id="KW-1185">Reference proteome</keyword>
<evidence type="ECO:0000313" key="2">
    <source>
        <dbReference type="Proteomes" id="UP000239406"/>
    </source>
</evidence>
<name>A0A2S5T8Y9_9BURK</name>
<protein>
    <submittedName>
        <fullName evidence="1">Uncharacterized protein</fullName>
    </submittedName>
</protein>
<proteinExistence type="predicted"/>
<dbReference type="Pfam" id="PF14700">
    <property type="entry name" value="RPOL_N"/>
    <property type="match status" value="1"/>
</dbReference>
<sequence length="298" mass="34094">MQQADSPDQGLRVPPKVPLVKQPSEIVPVGPHDHRAQREWEHYQVAKGIERYRQTLQKVHEDGRVTRRGLQDLEPGQVIAKELIGPLVERIRQAQQAPMEKIGTRLTLSDAEWGLSLLPAETLAAVTVLHALSRAEPGPFTACAIALGTRVQHEWEYQNWKAAEAAAEKERKQKDPESQVPNLFKLMLARNNRQINERIFAKWKKKAPLFCAVNWTTNLRAHIGSVLLGMLVESNAWFEVVVERVNMRQTRIFRMTELGMAWVADRHQQNELMRPYLLPMICEPLDYDYSGEAHPQLA</sequence>
<organism evidence="1 2">
    <name type="scientific">Caldimonas thermodepolymerans</name>
    <dbReference type="NCBI Taxonomy" id="215580"/>
    <lineage>
        <taxon>Bacteria</taxon>
        <taxon>Pseudomonadati</taxon>
        <taxon>Pseudomonadota</taxon>
        <taxon>Betaproteobacteria</taxon>
        <taxon>Burkholderiales</taxon>
        <taxon>Sphaerotilaceae</taxon>
        <taxon>Caldimonas</taxon>
    </lineage>
</organism>
<dbReference type="SUPFAM" id="SSF56672">
    <property type="entry name" value="DNA/RNA polymerases"/>
    <property type="match status" value="1"/>
</dbReference>
<dbReference type="AlphaFoldDB" id="A0A2S5T8Y9"/>
<comment type="caution">
    <text evidence="1">The sequence shown here is derived from an EMBL/GenBank/DDBJ whole genome shotgun (WGS) entry which is preliminary data.</text>
</comment>